<accession>A0A177ARV2</accession>
<dbReference type="Proteomes" id="UP000078046">
    <property type="component" value="Unassembled WGS sequence"/>
</dbReference>
<keyword evidence="2" id="KW-1185">Reference proteome</keyword>
<evidence type="ECO:0000313" key="2">
    <source>
        <dbReference type="Proteomes" id="UP000078046"/>
    </source>
</evidence>
<protein>
    <submittedName>
        <fullName evidence="1">Uncharacterized protein</fullName>
    </submittedName>
</protein>
<comment type="caution">
    <text evidence="1">The sequence shown here is derived from an EMBL/GenBank/DDBJ whole genome shotgun (WGS) entry which is preliminary data.</text>
</comment>
<reference evidence="1 2" key="1">
    <citation type="submission" date="2016-04" db="EMBL/GenBank/DDBJ databases">
        <title>The genome of Intoshia linei affirms orthonectids as highly simplified spiralians.</title>
        <authorList>
            <person name="Mikhailov K.V."/>
            <person name="Slusarev G.S."/>
            <person name="Nikitin M.A."/>
            <person name="Logacheva M.D."/>
            <person name="Penin A."/>
            <person name="Aleoshin V."/>
            <person name="Panchin Y.V."/>
        </authorList>
    </citation>
    <scope>NUCLEOTIDE SEQUENCE [LARGE SCALE GENOMIC DNA]</scope>
    <source>
        <strain evidence="1">Intl2013</strain>
        <tissue evidence="1">Whole animal</tissue>
    </source>
</reference>
<gene>
    <name evidence="1" type="ORF">A3Q56_07589</name>
</gene>
<dbReference type="EMBL" id="LWCA01001662">
    <property type="protein sequence ID" value="OAF64705.1"/>
    <property type="molecule type" value="Genomic_DNA"/>
</dbReference>
<evidence type="ECO:0000313" key="1">
    <source>
        <dbReference type="EMBL" id="OAF64705.1"/>
    </source>
</evidence>
<proteinExistence type="predicted"/>
<sequence length="589" mass="70169">MTVVEFEFTRKTAELNEKTDPIIFENYGIFLNDNNVVIYKFKFDNFVKIWKLHTDSNTLYTSIHKVRINELVILIDSEVHGDKVNYIIVYFEKLHIIKFTSEQIYRSKLIAFKMDAIFFMTKKYLLYIRGENLIEVKLNDNVVLTRDLFETDYYYIKSKKNMYLLNLSNSKLRFINTSKTFVKSNIFYDEKKSEFLLYKDKKFWKMQFNDSLRINNSLTILKKITVWSGRVVLQLENVLNNMKSYSTNFNFDKPFHGYYDDYNGHVVISQITDKKLISISMHLKNIQPCHHKSIISQTICNQGYTYVYSVENKNNHVSYLTKSQVFPQRNITCQCIEHDFSCANDYIISLDNPICHKPNNTNEKTMVCLNGKNVYVDILGFENVYDVEYYSSYCVANIFNKKYHNVDCRNHYIFFKQDGVKIFKFKDGKIIKHWKLKKEKNDIFKSIKDYESFRIINHVKSDETISFIFFLNFAKELQIISTKDKDVSKLNSIDQNKKWTIIYNLKFIFYTNSTELTRVDNFDTSYIDCYAYNVDYFYVKSNDKLYAYNIITQKQNILSENVTHHASWNTVNVVIINDTKYIITKPKLM</sequence>
<organism evidence="1 2">
    <name type="scientific">Intoshia linei</name>
    <dbReference type="NCBI Taxonomy" id="1819745"/>
    <lineage>
        <taxon>Eukaryota</taxon>
        <taxon>Metazoa</taxon>
        <taxon>Spiralia</taxon>
        <taxon>Lophotrochozoa</taxon>
        <taxon>Mesozoa</taxon>
        <taxon>Orthonectida</taxon>
        <taxon>Rhopaluridae</taxon>
        <taxon>Intoshia</taxon>
    </lineage>
</organism>
<name>A0A177ARV2_9BILA</name>
<dbReference type="AlphaFoldDB" id="A0A177ARV2"/>